<dbReference type="SUPFAM" id="SSF57184">
    <property type="entry name" value="Growth factor receptor domain"/>
    <property type="match status" value="1"/>
</dbReference>
<name>A0A132NR77_GIAIN</name>
<dbReference type="SMART" id="SM00261">
    <property type="entry name" value="FU"/>
    <property type="match status" value="3"/>
</dbReference>
<proteinExistence type="predicted"/>
<dbReference type="InterPro" id="IPR009030">
    <property type="entry name" value="Growth_fac_rcpt_cys_sf"/>
</dbReference>
<dbReference type="PANTHER" id="PTHR23275">
    <property type="entry name" value="CABRIOLET.-RELATED"/>
    <property type="match status" value="1"/>
</dbReference>
<dbReference type="InterPro" id="IPR006212">
    <property type="entry name" value="Furin_repeat"/>
</dbReference>
<reference evidence="2 3" key="1">
    <citation type="journal article" date="2015" name="Mol. Biochem. Parasitol.">
        <title>Identification of polymorphic genes for use in assemblage B genotyping assays through comparative genomics of multiple assemblage B Giardia duodenalis isolates.</title>
        <authorList>
            <person name="Wielinga C."/>
            <person name="Thompson R.C."/>
            <person name="Monis P."/>
            <person name="Ryan U."/>
        </authorList>
    </citation>
    <scope>NUCLEOTIDE SEQUENCE [LARGE SCALE GENOMIC DNA]</scope>
    <source>
        <strain evidence="2 3">BAH15c1</strain>
    </source>
</reference>
<keyword evidence="1" id="KW-0812">Transmembrane</keyword>
<feature type="transmembrane region" description="Helical" evidence="1">
    <location>
        <begin position="396"/>
        <end position="420"/>
    </location>
</feature>
<protein>
    <submittedName>
        <fullName evidence="2">Variant-specific surface protein</fullName>
    </submittedName>
</protein>
<accession>A0A132NR77</accession>
<sequence>MSLEAYFYRTSNIDRISVLLAIYFAVGALAAVACTDPQSNTCGVDKCETVGDTQVCTECKTNGNVPINGVCVAVGDNKVSTAVCKKKDGSANVGADDKACGLCDAVDKYFLYKGSCYGTDNELGQKLCTKAAAGVCTIAASGYFVPPDAQKAAQSVISCSEQATIAVNSKNFKGVTNCLVCDAPTATTADPNLPTCTTCEDGYFGATCTACTDQNCATCDGGAGKCTKCKAAVDNKYLKKGDTVDANTCVSASACTTGALYYTNDTDTTESGKTCKKCSEGVANCAECTAPGSLGSSPVCTKCATPNYLKTVDGTTTCVEKDACKDDFFPKEDNSNGHKCVSCGDETSGVPNCVKCTAPSQEGEKPACSECGSDYKLEGEACVSASTNKSALSTGAIAGISVAAVVVVGGLVGFLCWWFICRGKA</sequence>
<keyword evidence="1" id="KW-0472">Membrane</keyword>
<dbReference type="EMBL" id="JXTI01000113">
    <property type="protein sequence ID" value="KWX12527.1"/>
    <property type="molecule type" value="Genomic_DNA"/>
</dbReference>
<gene>
    <name evidence="2" type="ORF">QR46_3514</name>
</gene>
<evidence type="ECO:0000313" key="2">
    <source>
        <dbReference type="EMBL" id="KWX12527.1"/>
    </source>
</evidence>
<dbReference type="Pfam" id="PF03302">
    <property type="entry name" value="VSP"/>
    <property type="match status" value="1"/>
</dbReference>
<dbReference type="VEuPathDB" id="GiardiaDB:QR46_3514"/>
<dbReference type="InterPro" id="IPR052798">
    <property type="entry name" value="Giardia_VSA"/>
</dbReference>
<organism evidence="2 3">
    <name type="scientific">Giardia duodenalis assemblage B</name>
    <dbReference type="NCBI Taxonomy" id="1394984"/>
    <lineage>
        <taxon>Eukaryota</taxon>
        <taxon>Metamonada</taxon>
        <taxon>Diplomonadida</taxon>
        <taxon>Hexamitidae</taxon>
        <taxon>Giardiinae</taxon>
        <taxon>Giardia</taxon>
    </lineage>
</organism>
<comment type="caution">
    <text evidence="2">The sequence shown here is derived from an EMBL/GenBank/DDBJ whole genome shotgun (WGS) entry which is preliminary data.</text>
</comment>
<evidence type="ECO:0000313" key="3">
    <source>
        <dbReference type="Proteomes" id="UP000070089"/>
    </source>
</evidence>
<dbReference type="Gene3D" id="2.10.220.10">
    <property type="entry name" value="Hormone Receptor, Insulin-like Growth Factor Receptor 1, Chain A, domain 2"/>
    <property type="match status" value="1"/>
</dbReference>
<dbReference type="InterPro" id="IPR005127">
    <property type="entry name" value="Giardia_VSP"/>
</dbReference>
<evidence type="ECO:0000256" key="1">
    <source>
        <dbReference type="SAM" id="Phobius"/>
    </source>
</evidence>
<dbReference type="Proteomes" id="UP000070089">
    <property type="component" value="Unassembled WGS sequence"/>
</dbReference>
<dbReference type="PANTHER" id="PTHR23275:SF100">
    <property type="entry name" value="EGF-LIKE DOMAIN-CONTAINING PROTEIN"/>
    <property type="match status" value="1"/>
</dbReference>
<dbReference type="AlphaFoldDB" id="A0A132NR77"/>
<keyword evidence="1" id="KW-1133">Transmembrane helix</keyword>